<sequence>MEGHKGGGRTTTTIEDLGDDLTVEILRSLPLSSIISCVVVCKRWQTLISCSALFLTKSINVVATFYRGFDSYTCLERGRGGGMQKIFSELLVSIYFPERLYDDRILVSCNGLFFSCYYFYFDHGPWLRINLVNQCFISNPWTKERVCIPGPTKPCRFSLWGLAFENNSSHNNDNLASYKIVMAHRIYTFEKKSPYKFEMYSSDKKKWQWLPEAPRPKHHSYCKSDQIAVYCNRVLYWQCRWKKEHALMLNVETESFGHLDLPGAEDNDDDEKEEEIVLCSRLTECNGQLHFIRIGSAYGRLIIWKMTIIGGWLILHNVDLRGAVESNLDLFPSYGTKRGRAVDSNLVFSGLLGIIPIGMSCEEDDKVLFQDTYPHKSIVSYDLKKGVFELVFQKELEDWDSVWKFFPYTPTTKFISER</sequence>
<organism evidence="1 2">
    <name type="scientific">Persea americana</name>
    <name type="common">Avocado</name>
    <dbReference type="NCBI Taxonomy" id="3435"/>
    <lineage>
        <taxon>Eukaryota</taxon>
        <taxon>Viridiplantae</taxon>
        <taxon>Streptophyta</taxon>
        <taxon>Embryophyta</taxon>
        <taxon>Tracheophyta</taxon>
        <taxon>Spermatophyta</taxon>
        <taxon>Magnoliopsida</taxon>
        <taxon>Magnoliidae</taxon>
        <taxon>Laurales</taxon>
        <taxon>Lauraceae</taxon>
        <taxon>Persea</taxon>
    </lineage>
</organism>
<proteinExistence type="predicted"/>
<reference evidence="1 2" key="1">
    <citation type="journal article" date="2022" name="Hortic Res">
        <title>A haplotype resolved chromosomal level avocado genome allows analysis of novel avocado genes.</title>
        <authorList>
            <person name="Nath O."/>
            <person name="Fletcher S.J."/>
            <person name="Hayward A."/>
            <person name="Shaw L.M."/>
            <person name="Masouleh A.K."/>
            <person name="Furtado A."/>
            <person name="Henry R.J."/>
            <person name="Mitter N."/>
        </authorList>
    </citation>
    <scope>NUCLEOTIDE SEQUENCE [LARGE SCALE GENOMIC DNA]</scope>
    <source>
        <strain evidence="2">cv. Hass</strain>
    </source>
</reference>
<gene>
    <name evidence="1" type="ORF">MRB53_027573</name>
</gene>
<protein>
    <submittedName>
        <fullName evidence="1">Uncharacterized protein</fullName>
    </submittedName>
</protein>
<dbReference type="EMBL" id="CM056816">
    <property type="protein sequence ID" value="KAJ8634237.1"/>
    <property type="molecule type" value="Genomic_DNA"/>
</dbReference>
<evidence type="ECO:0000313" key="1">
    <source>
        <dbReference type="EMBL" id="KAJ8634237.1"/>
    </source>
</evidence>
<comment type="caution">
    <text evidence="1">The sequence shown here is derived from an EMBL/GenBank/DDBJ whole genome shotgun (WGS) entry which is preliminary data.</text>
</comment>
<accession>A0ACC2LLG5</accession>
<evidence type="ECO:0000313" key="2">
    <source>
        <dbReference type="Proteomes" id="UP001234297"/>
    </source>
</evidence>
<dbReference type="Proteomes" id="UP001234297">
    <property type="component" value="Chromosome 8"/>
</dbReference>
<name>A0ACC2LLG5_PERAE</name>
<keyword evidence="2" id="KW-1185">Reference proteome</keyword>